<dbReference type="CDD" id="cd05233">
    <property type="entry name" value="SDR_c"/>
    <property type="match status" value="1"/>
</dbReference>
<dbReference type="SUPFAM" id="SSF51735">
    <property type="entry name" value="NAD(P)-binding Rossmann-fold domains"/>
    <property type="match status" value="1"/>
</dbReference>
<dbReference type="Proteomes" id="UP000430146">
    <property type="component" value="Unassembled WGS sequence"/>
</dbReference>
<comment type="similarity">
    <text evidence="1">Belongs to the short-chain dehydrogenases/reductases (SDR) family.</text>
</comment>
<evidence type="ECO:0000313" key="3">
    <source>
        <dbReference type="EMBL" id="CAA0124490.1"/>
    </source>
</evidence>
<dbReference type="AlphaFoldDB" id="A0A5S9QXA4"/>
<dbReference type="GO" id="GO:0050664">
    <property type="term" value="F:oxidoreductase activity, acting on NAD(P)H, oxygen as acceptor"/>
    <property type="evidence" value="ECO:0007669"/>
    <property type="project" value="TreeGrafter"/>
</dbReference>
<dbReference type="PANTHER" id="PTHR43008:SF4">
    <property type="entry name" value="CHAIN DEHYDROGENASE, PUTATIVE (AFU_ORTHOLOGUE AFUA_4G08710)-RELATED"/>
    <property type="match status" value="1"/>
</dbReference>
<name>A0A5S9QXA4_MYCVN</name>
<dbReference type="InterPro" id="IPR002347">
    <property type="entry name" value="SDR_fam"/>
</dbReference>
<proteinExistence type="inferred from homology"/>
<accession>A0A5S9QXA4</accession>
<evidence type="ECO:0000313" key="4">
    <source>
        <dbReference type="Proteomes" id="UP000430146"/>
    </source>
</evidence>
<dbReference type="InterPro" id="IPR020904">
    <property type="entry name" value="Sc_DH/Rdtase_CS"/>
</dbReference>
<protein>
    <submittedName>
        <fullName evidence="3">1-deoxy-11-beta-hydroxypentalenate dehydrogenase</fullName>
        <ecNumber evidence="3">1.1.1.340</ecNumber>
    </submittedName>
</protein>
<keyword evidence="4" id="KW-1185">Reference proteome</keyword>
<dbReference type="Gene3D" id="3.40.50.720">
    <property type="entry name" value="NAD(P)-binding Rossmann-like Domain"/>
    <property type="match status" value="1"/>
</dbReference>
<dbReference type="EMBL" id="CACSIP010000023">
    <property type="protein sequence ID" value="CAA0124490.1"/>
    <property type="molecule type" value="Genomic_DNA"/>
</dbReference>
<dbReference type="EC" id="1.1.1.340" evidence="3"/>
<keyword evidence="2 3" id="KW-0560">Oxidoreductase</keyword>
<sequence length="211" mass="21705">MTVDVTALDAVTSLSHVAGEMGPIAAVCLNAGVMASGSPAWEIKPELVDFVMSVNLRSLFGCVAAFVPRLIAQSRPAELIITASMAGLTAVPFSAAYAASKAGAIALAKSLRIELEQTAPSVRLALLNPGMVATNLIRTSAVRGPLGNGPDPTTDGMHEALNAAGVNPDDAVGWAFDALRDGTFWALPPARDPFVGVLTAELDQLKAALQS</sequence>
<dbReference type="PROSITE" id="PS00061">
    <property type="entry name" value="ADH_SHORT"/>
    <property type="match status" value="1"/>
</dbReference>
<dbReference type="Pfam" id="PF00106">
    <property type="entry name" value="adh_short"/>
    <property type="match status" value="1"/>
</dbReference>
<evidence type="ECO:0000256" key="2">
    <source>
        <dbReference type="ARBA" id="ARBA00023002"/>
    </source>
</evidence>
<organism evidence="3 4">
    <name type="scientific">Mycolicibacterium vanbaalenii</name>
    <name type="common">Mycobacterium vanbaalenii</name>
    <dbReference type="NCBI Taxonomy" id="110539"/>
    <lineage>
        <taxon>Bacteria</taxon>
        <taxon>Bacillati</taxon>
        <taxon>Actinomycetota</taxon>
        <taxon>Actinomycetes</taxon>
        <taxon>Mycobacteriales</taxon>
        <taxon>Mycobacteriaceae</taxon>
        <taxon>Mycolicibacterium</taxon>
    </lineage>
</organism>
<dbReference type="InterPro" id="IPR036291">
    <property type="entry name" value="NAD(P)-bd_dom_sf"/>
</dbReference>
<dbReference type="PANTHER" id="PTHR43008">
    <property type="entry name" value="BENZIL REDUCTASE"/>
    <property type="match status" value="1"/>
</dbReference>
<evidence type="ECO:0000256" key="1">
    <source>
        <dbReference type="ARBA" id="ARBA00006484"/>
    </source>
</evidence>
<dbReference type="PRINTS" id="PR00081">
    <property type="entry name" value="GDHRDH"/>
</dbReference>
<reference evidence="3 4" key="1">
    <citation type="submission" date="2019-11" db="EMBL/GenBank/DDBJ databases">
        <authorList>
            <person name="Holert J."/>
        </authorList>
    </citation>
    <scope>NUCLEOTIDE SEQUENCE [LARGE SCALE GENOMIC DNA]</scope>
    <source>
        <strain evidence="3">BC8_1</strain>
    </source>
</reference>
<gene>
    <name evidence="3" type="primary">ptlF</name>
    <name evidence="3" type="ORF">AELLOGFF_01010</name>
</gene>